<organism evidence="2 3">
    <name type="scientific">Simiduia curdlanivorans</name>
    <dbReference type="NCBI Taxonomy" id="1492769"/>
    <lineage>
        <taxon>Bacteria</taxon>
        <taxon>Pseudomonadati</taxon>
        <taxon>Pseudomonadota</taxon>
        <taxon>Gammaproteobacteria</taxon>
        <taxon>Cellvibrionales</taxon>
        <taxon>Cellvibrionaceae</taxon>
        <taxon>Simiduia</taxon>
    </lineage>
</organism>
<reference evidence="3" key="1">
    <citation type="journal article" date="2019" name="Int. J. Syst. Evol. Microbiol.">
        <title>The Global Catalogue of Microorganisms (GCM) 10K type strain sequencing project: providing services to taxonomists for standard genome sequencing and annotation.</title>
        <authorList>
            <consortium name="The Broad Institute Genomics Platform"/>
            <consortium name="The Broad Institute Genome Sequencing Center for Infectious Disease"/>
            <person name="Wu L."/>
            <person name="Ma J."/>
        </authorList>
    </citation>
    <scope>NUCLEOTIDE SEQUENCE [LARGE SCALE GENOMIC DNA]</scope>
    <source>
        <strain evidence="3">CECT 8570</strain>
    </source>
</reference>
<dbReference type="PANTHER" id="PTHR45947:SF3">
    <property type="entry name" value="SULFOQUINOVOSYL TRANSFERASE SQD2"/>
    <property type="match status" value="1"/>
</dbReference>
<dbReference type="Proteomes" id="UP001595840">
    <property type="component" value="Unassembled WGS sequence"/>
</dbReference>
<dbReference type="InterPro" id="IPR050194">
    <property type="entry name" value="Glycosyltransferase_grp1"/>
</dbReference>
<dbReference type="EC" id="2.4.-.-" evidence="2"/>
<feature type="domain" description="Glycosyltransferase subfamily 4-like N-terminal" evidence="1">
    <location>
        <begin position="14"/>
        <end position="170"/>
    </location>
</feature>
<dbReference type="InterPro" id="IPR028098">
    <property type="entry name" value="Glyco_trans_4-like_N"/>
</dbReference>
<dbReference type="PANTHER" id="PTHR45947">
    <property type="entry name" value="SULFOQUINOVOSYL TRANSFERASE SQD2"/>
    <property type="match status" value="1"/>
</dbReference>
<evidence type="ECO:0000313" key="2">
    <source>
        <dbReference type="EMBL" id="MFC4361247.1"/>
    </source>
</evidence>
<dbReference type="CDD" id="cd03801">
    <property type="entry name" value="GT4_PimA-like"/>
    <property type="match status" value="1"/>
</dbReference>
<dbReference type="RefSeq" id="WP_290260043.1">
    <property type="nucleotide sequence ID" value="NZ_JAUFQG010000004.1"/>
</dbReference>
<dbReference type="EMBL" id="JBHSCX010000003">
    <property type="protein sequence ID" value="MFC4361247.1"/>
    <property type="molecule type" value="Genomic_DNA"/>
</dbReference>
<evidence type="ECO:0000313" key="3">
    <source>
        <dbReference type="Proteomes" id="UP001595840"/>
    </source>
</evidence>
<gene>
    <name evidence="2" type="ORF">ACFOX3_02975</name>
</gene>
<proteinExistence type="predicted"/>
<dbReference type="Gene3D" id="3.40.50.2000">
    <property type="entry name" value="Glycogen Phosphorylase B"/>
    <property type="match status" value="2"/>
</dbReference>
<dbReference type="Pfam" id="PF13692">
    <property type="entry name" value="Glyco_trans_1_4"/>
    <property type="match status" value="1"/>
</dbReference>
<dbReference type="GO" id="GO:0016757">
    <property type="term" value="F:glycosyltransferase activity"/>
    <property type="evidence" value="ECO:0007669"/>
    <property type="project" value="UniProtKB-KW"/>
</dbReference>
<accession>A0ABV8V292</accession>
<keyword evidence="3" id="KW-1185">Reference proteome</keyword>
<keyword evidence="2" id="KW-0808">Transferase</keyword>
<dbReference type="Pfam" id="PF13439">
    <property type="entry name" value="Glyco_transf_4"/>
    <property type="match status" value="1"/>
</dbReference>
<dbReference type="SUPFAM" id="SSF53756">
    <property type="entry name" value="UDP-Glycosyltransferase/glycogen phosphorylase"/>
    <property type="match status" value="1"/>
</dbReference>
<comment type="caution">
    <text evidence="2">The sequence shown here is derived from an EMBL/GenBank/DDBJ whole genome shotgun (WGS) entry which is preliminary data.</text>
</comment>
<keyword evidence="2" id="KW-0328">Glycosyltransferase</keyword>
<evidence type="ECO:0000259" key="1">
    <source>
        <dbReference type="Pfam" id="PF13439"/>
    </source>
</evidence>
<name>A0ABV8V292_9GAMM</name>
<protein>
    <submittedName>
        <fullName evidence="2">Glycosyltransferase family 4 protein</fullName>
        <ecNumber evidence="2">2.4.-.-</ecNumber>
    </submittedName>
</protein>
<sequence>MKVLMVTTDFPPTVGGISAHVYELAKAMVSAGHHVSVLSRRHTTSEAEREEMDGISVYRMFYRGPGFLYGLQINRKVAALIPVIKPDIIHIHAMRPLEWSNIKDIPLAYTNHTSGYLKRLRKGGFRRLWLLKRLFAKPALFLAPSRELLETPFAISSEKLFIPNGVDASRYARNSQLREKIRASLSIAPDERLCIITRRLVWKNGVIFLARASEFVTNPKLKFLVIGDGPERQQVEEVFKHHCGDRVTFLGSKLHEEIIQYYSAADFSVLPSLMEATSISGLEAMAASLPLVGTRVGGIPDLIEEGATGFLCADQDPKGLADAINRVLNCDIDAFGRAANKRATEHFDWAQIASQTVTAYETVL</sequence>